<proteinExistence type="predicted"/>
<feature type="domain" description="Gfo/Idh/MocA-like oxidoreductase N-terminal" evidence="1">
    <location>
        <begin position="12"/>
        <end position="133"/>
    </location>
</feature>
<dbReference type="PANTHER" id="PTHR43249:SF1">
    <property type="entry name" value="D-GLUCOSIDE 3-DEHYDROGENASE"/>
    <property type="match status" value="1"/>
</dbReference>
<protein>
    <recommendedName>
        <fullName evidence="1">Gfo/Idh/MocA-like oxidoreductase N-terminal domain-containing protein</fullName>
    </recommendedName>
</protein>
<dbReference type="InterPro" id="IPR052515">
    <property type="entry name" value="Gfo/Idh/MocA_Oxidoreductase"/>
</dbReference>
<dbReference type="InterPro" id="IPR000683">
    <property type="entry name" value="Gfo/Idh/MocA-like_OxRdtase_N"/>
</dbReference>
<dbReference type="EMBL" id="LRRQ01000056">
    <property type="protein sequence ID" value="OAM90507.1"/>
    <property type="molecule type" value="Genomic_DNA"/>
</dbReference>
<evidence type="ECO:0000313" key="3">
    <source>
        <dbReference type="Proteomes" id="UP000078486"/>
    </source>
</evidence>
<dbReference type="Pfam" id="PF01408">
    <property type="entry name" value="GFO_IDH_MocA"/>
    <property type="match status" value="1"/>
</dbReference>
<gene>
    <name evidence="2" type="ORF">AW736_07640</name>
</gene>
<organism evidence="2 3">
    <name type="scientific">Termitidicoccus mucosus</name>
    <dbReference type="NCBI Taxonomy" id="1184151"/>
    <lineage>
        <taxon>Bacteria</taxon>
        <taxon>Pseudomonadati</taxon>
        <taxon>Verrucomicrobiota</taxon>
        <taxon>Opitutia</taxon>
        <taxon>Opitutales</taxon>
        <taxon>Opitutaceae</taxon>
        <taxon>Termitidicoccus</taxon>
    </lineage>
</organism>
<dbReference type="Gene3D" id="3.30.360.10">
    <property type="entry name" value="Dihydrodipicolinate Reductase, domain 2"/>
    <property type="match status" value="1"/>
</dbReference>
<dbReference type="STRING" id="1184151.AW736_07640"/>
<dbReference type="OrthoDB" id="9781966at2"/>
<evidence type="ECO:0000259" key="1">
    <source>
        <dbReference type="Pfam" id="PF01408"/>
    </source>
</evidence>
<keyword evidence="3" id="KW-1185">Reference proteome</keyword>
<dbReference type="Proteomes" id="UP000078486">
    <property type="component" value="Unassembled WGS sequence"/>
</dbReference>
<dbReference type="PANTHER" id="PTHR43249">
    <property type="entry name" value="UDP-N-ACETYL-2-AMINO-2-DEOXY-D-GLUCURONATE OXIDASE"/>
    <property type="match status" value="1"/>
</dbReference>
<sequence>MHQPAPVSVAIIGISGYGKFYLEHLLPLVESGTVRLVAATVVNQVEEAATCARLKALGCRLYEDFQLMLETHQGTLDLALIPTGIPWHSRMTIAALRAGANVLVEKPLAMTWEEIEAIQSASADSGRFVAVGFQQMYAGVTHQVRTMIEAGGIGRLQAVSGLGMWPRPESYFRRNSWAGRIQAEGISVWDSPITNSLAHFLLMGLHWAMVGGNDDFAGIEAGLYRAQAIESYDTAAVRFVTRAGVRFLFFATHSCRETFDPMLVLEGTQGRIVRTLDSCVLERADGTRAMMTVPNETAARTQMFGQVLRRLRHPDQPICGPEEAALHTRCVSAVHHASTVQDVPAALIRRESAGGNSDAQVSIVGIEPALFRAFAERRLPSEIGFPWCRPAAVH</sequence>
<dbReference type="SUPFAM" id="SSF55347">
    <property type="entry name" value="Glyceraldehyde-3-phosphate dehydrogenase-like, C-terminal domain"/>
    <property type="match status" value="1"/>
</dbReference>
<dbReference type="Gene3D" id="3.40.50.720">
    <property type="entry name" value="NAD(P)-binding Rossmann-like Domain"/>
    <property type="match status" value="1"/>
</dbReference>
<dbReference type="AlphaFoldDB" id="A0A178IMH9"/>
<name>A0A178IMH9_9BACT</name>
<dbReference type="GO" id="GO:0000166">
    <property type="term" value="F:nucleotide binding"/>
    <property type="evidence" value="ECO:0007669"/>
    <property type="project" value="InterPro"/>
</dbReference>
<accession>A0A178IMH9</accession>
<dbReference type="SUPFAM" id="SSF51735">
    <property type="entry name" value="NAD(P)-binding Rossmann-fold domains"/>
    <property type="match status" value="1"/>
</dbReference>
<reference evidence="2 3" key="1">
    <citation type="submission" date="2016-01" db="EMBL/GenBank/DDBJ databases">
        <title>High potential of lignocellulose degradation of a new Verrucomicrobia species.</title>
        <authorList>
            <person name="Wang Y."/>
            <person name="Shi Y."/>
            <person name="Qiu Z."/>
            <person name="Liu S."/>
            <person name="Yang H."/>
        </authorList>
    </citation>
    <scope>NUCLEOTIDE SEQUENCE [LARGE SCALE GENOMIC DNA]</scope>
    <source>
        <strain evidence="2 3">TSB47</strain>
    </source>
</reference>
<dbReference type="InterPro" id="IPR036291">
    <property type="entry name" value="NAD(P)-bd_dom_sf"/>
</dbReference>
<comment type="caution">
    <text evidence="2">The sequence shown here is derived from an EMBL/GenBank/DDBJ whole genome shotgun (WGS) entry which is preliminary data.</text>
</comment>
<evidence type="ECO:0000313" key="2">
    <source>
        <dbReference type="EMBL" id="OAM90507.1"/>
    </source>
</evidence>
<dbReference type="RefSeq" id="WP_068769583.1">
    <property type="nucleotide sequence ID" value="NZ_CP109796.1"/>
</dbReference>